<dbReference type="PRINTS" id="PR00075">
    <property type="entry name" value="FACDDSATRASE"/>
</dbReference>
<keyword evidence="3 12" id="KW-0444">Lipid biosynthesis</keyword>
<keyword evidence="7 12" id="KW-0560">Oxidoreductase</keyword>
<accession>A0ABR1G925</accession>
<protein>
    <submittedName>
        <fullName evidence="16">Fatty acid desaturase</fullName>
    </submittedName>
</protein>
<keyword evidence="9" id="KW-0443">Lipid metabolism</keyword>
<comment type="subcellular location">
    <subcellularLocation>
        <location evidence="1">Membrane</location>
        <topology evidence="1">Multi-pass membrane protein</topology>
    </subcellularLocation>
</comment>
<dbReference type="Proteomes" id="UP001363151">
    <property type="component" value="Unassembled WGS sequence"/>
</dbReference>
<feature type="transmembrane region" description="Helical" evidence="14">
    <location>
        <begin position="231"/>
        <end position="251"/>
    </location>
</feature>
<feature type="transmembrane region" description="Helical" evidence="14">
    <location>
        <begin position="87"/>
        <end position="106"/>
    </location>
</feature>
<evidence type="ECO:0000256" key="3">
    <source>
        <dbReference type="ARBA" id="ARBA00022516"/>
    </source>
</evidence>
<dbReference type="InterPro" id="IPR015876">
    <property type="entry name" value="Acyl-CoA_DS"/>
</dbReference>
<evidence type="ECO:0000256" key="13">
    <source>
        <dbReference type="SAM" id="MobiDB-lite"/>
    </source>
</evidence>
<evidence type="ECO:0000256" key="4">
    <source>
        <dbReference type="ARBA" id="ARBA00022692"/>
    </source>
</evidence>
<keyword evidence="17" id="KW-1185">Reference proteome</keyword>
<dbReference type="InterPro" id="IPR005804">
    <property type="entry name" value="FA_desaturase_dom"/>
</dbReference>
<proteinExistence type="inferred from homology"/>
<reference evidence="16 17" key="1">
    <citation type="submission" date="2024-03" db="EMBL/GenBank/DDBJ databases">
        <title>Aureococcus anophagefferens CCMP1851 and Kratosvirus quantuckense: Draft genome of a second virus-susceptible host strain in the model system.</title>
        <authorList>
            <person name="Chase E."/>
            <person name="Truchon A.R."/>
            <person name="Schepens W."/>
            <person name="Wilhelm S.W."/>
        </authorList>
    </citation>
    <scope>NUCLEOTIDE SEQUENCE [LARGE SCALE GENOMIC DNA]</scope>
    <source>
        <strain evidence="16 17">CCMP1851</strain>
    </source>
</reference>
<dbReference type="Pfam" id="PF00487">
    <property type="entry name" value="FA_desaturase"/>
    <property type="match status" value="1"/>
</dbReference>
<organism evidence="16 17">
    <name type="scientific">Aureococcus anophagefferens</name>
    <name type="common">Harmful bloom alga</name>
    <dbReference type="NCBI Taxonomy" id="44056"/>
    <lineage>
        <taxon>Eukaryota</taxon>
        <taxon>Sar</taxon>
        <taxon>Stramenopiles</taxon>
        <taxon>Ochrophyta</taxon>
        <taxon>Pelagophyceae</taxon>
        <taxon>Pelagomonadales</taxon>
        <taxon>Pelagomonadaceae</taxon>
        <taxon>Aureococcus</taxon>
    </lineage>
</organism>
<evidence type="ECO:0000256" key="1">
    <source>
        <dbReference type="ARBA" id="ARBA00004141"/>
    </source>
</evidence>
<evidence type="ECO:0000256" key="2">
    <source>
        <dbReference type="ARBA" id="ARBA00009295"/>
    </source>
</evidence>
<keyword evidence="11 12" id="KW-0275">Fatty acid biosynthesis</keyword>
<name>A0ABR1G925_AURAN</name>
<evidence type="ECO:0000256" key="9">
    <source>
        <dbReference type="ARBA" id="ARBA00023098"/>
    </source>
</evidence>
<feature type="compositionally biased region" description="Basic and acidic residues" evidence="13">
    <location>
        <begin position="350"/>
        <end position="364"/>
    </location>
</feature>
<dbReference type="PANTHER" id="PTHR11351">
    <property type="entry name" value="ACYL-COA DESATURASE"/>
    <property type="match status" value="1"/>
</dbReference>
<comment type="similarity">
    <text evidence="2 12">Belongs to the fatty acid desaturase type 1 family.</text>
</comment>
<evidence type="ECO:0000259" key="15">
    <source>
        <dbReference type="Pfam" id="PF00487"/>
    </source>
</evidence>
<evidence type="ECO:0000256" key="6">
    <source>
        <dbReference type="ARBA" id="ARBA00022989"/>
    </source>
</evidence>
<evidence type="ECO:0000313" key="17">
    <source>
        <dbReference type="Proteomes" id="UP001363151"/>
    </source>
</evidence>
<comment type="caution">
    <text evidence="16">The sequence shown here is derived from an EMBL/GenBank/DDBJ whole genome shotgun (WGS) entry which is preliminary data.</text>
</comment>
<evidence type="ECO:0000313" key="16">
    <source>
        <dbReference type="EMBL" id="KAK7249851.1"/>
    </source>
</evidence>
<sequence length="364" mass="41480">MSTSDLVAGAAVKAASPEAAEVVLKKEAAEAYPETKSLDLNPLHWWEAISYHWKAGNMNYPMGIYISLCHYWAVIGLFRVTSCMLPTLLWAYILWPITGLGITAGVHRLWSHRSYEAGKVVRCTLMLFNSIANQGSIYHWARDHRVHHKHSETDADPHNATRGFFFAHMGWLYVKKHPDIMVEGKKLDFSDLSRDGFVMFQKHLDPWFTLFMCFVFPALVAKFGWGENFWNAFWVAGALRYVVVLHCTWLVNSAAHFFGDHPYDDQWPAENPFVSLASIGEGWHNWHHKYPYDYAASEFGIGSQFNPTKLFIDGAAALGLVWNRKRATSAWERSKVKRDAGAVEKTAVQRRAEQKRGAAAEKEE</sequence>
<keyword evidence="5" id="KW-0276">Fatty acid metabolism</keyword>
<dbReference type="CDD" id="cd03505">
    <property type="entry name" value="Delta9-FADS-like"/>
    <property type="match status" value="1"/>
</dbReference>
<evidence type="ECO:0000256" key="14">
    <source>
        <dbReference type="SAM" id="Phobius"/>
    </source>
</evidence>
<keyword evidence="4 12" id="KW-0812">Transmembrane</keyword>
<evidence type="ECO:0000256" key="5">
    <source>
        <dbReference type="ARBA" id="ARBA00022832"/>
    </source>
</evidence>
<keyword evidence="8" id="KW-0408">Iron</keyword>
<evidence type="ECO:0000256" key="10">
    <source>
        <dbReference type="ARBA" id="ARBA00023136"/>
    </source>
</evidence>
<feature type="transmembrane region" description="Helical" evidence="14">
    <location>
        <begin position="207"/>
        <end position="225"/>
    </location>
</feature>
<evidence type="ECO:0000256" key="8">
    <source>
        <dbReference type="ARBA" id="ARBA00023004"/>
    </source>
</evidence>
<dbReference type="EMBL" id="JBBJCI010000039">
    <property type="protein sequence ID" value="KAK7249851.1"/>
    <property type="molecule type" value="Genomic_DNA"/>
</dbReference>
<evidence type="ECO:0000256" key="12">
    <source>
        <dbReference type="RuleBase" id="RU000581"/>
    </source>
</evidence>
<keyword evidence="6 14" id="KW-1133">Transmembrane helix</keyword>
<comment type="domain">
    <text evidence="12">The histidine box domains are involved in binding the catalytic metal ions.</text>
</comment>
<dbReference type="PANTHER" id="PTHR11351:SF31">
    <property type="entry name" value="DESATURASE 1, ISOFORM A-RELATED"/>
    <property type="match status" value="1"/>
</dbReference>
<feature type="transmembrane region" description="Helical" evidence="14">
    <location>
        <begin position="62"/>
        <end position="81"/>
    </location>
</feature>
<feature type="domain" description="Fatty acid desaturase" evidence="15">
    <location>
        <begin position="90"/>
        <end position="292"/>
    </location>
</feature>
<evidence type="ECO:0000256" key="7">
    <source>
        <dbReference type="ARBA" id="ARBA00023002"/>
    </source>
</evidence>
<comment type="cofactor">
    <cofactor evidence="12">
        <name>Fe(2+)</name>
        <dbReference type="ChEBI" id="CHEBI:29033"/>
    </cofactor>
</comment>
<feature type="region of interest" description="Disordered" evidence="13">
    <location>
        <begin position="342"/>
        <end position="364"/>
    </location>
</feature>
<gene>
    <name evidence="16" type="primary">SCD5</name>
    <name evidence="16" type="ORF">SO694_0000527</name>
</gene>
<evidence type="ECO:0000256" key="11">
    <source>
        <dbReference type="ARBA" id="ARBA00023160"/>
    </source>
</evidence>
<keyword evidence="10 14" id="KW-0472">Membrane</keyword>